<evidence type="ECO:0000256" key="5">
    <source>
        <dbReference type="ARBA" id="ARBA00022833"/>
    </source>
</evidence>
<dbReference type="PANTHER" id="PTHR45962:SF1">
    <property type="entry name" value="N-FATTY-ACYL-AMINO ACID SYNTHASE_HYDROLASE PM20D1"/>
    <property type="match status" value="1"/>
</dbReference>
<evidence type="ECO:0000313" key="7">
    <source>
        <dbReference type="EMBL" id="KNE69752.1"/>
    </source>
</evidence>
<dbReference type="GO" id="GO:0046872">
    <property type="term" value="F:metal ion binding"/>
    <property type="evidence" value="ECO:0007669"/>
    <property type="project" value="UniProtKB-KW"/>
</dbReference>
<proteinExistence type="inferred from homology"/>
<dbReference type="AlphaFoldDB" id="A0A0L0T4T3"/>
<keyword evidence="4" id="KW-0378">Hydrolase</keyword>
<evidence type="ECO:0000256" key="3">
    <source>
        <dbReference type="ARBA" id="ARBA00022723"/>
    </source>
</evidence>
<comment type="similarity">
    <text evidence="1">Belongs to the peptidase M20A family.</text>
</comment>
<dbReference type="Proteomes" id="UP000054350">
    <property type="component" value="Unassembled WGS sequence"/>
</dbReference>
<dbReference type="OrthoDB" id="3064516at2759"/>
<dbReference type="GO" id="GO:0006508">
    <property type="term" value="P:proteolysis"/>
    <property type="evidence" value="ECO:0007669"/>
    <property type="project" value="UniProtKB-KW"/>
</dbReference>
<reference evidence="7 8" key="1">
    <citation type="submission" date="2009-11" db="EMBL/GenBank/DDBJ databases">
        <title>Annotation of Allomyces macrogynus ATCC 38327.</title>
        <authorList>
            <consortium name="The Broad Institute Genome Sequencing Platform"/>
            <person name="Russ C."/>
            <person name="Cuomo C."/>
            <person name="Burger G."/>
            <person name="Gray M.W."/>
            <person name="Holland P.W.H."/>
            <person name="King N."/>
            <person name="Lang F.B.F."/>
            <person name="Roger A.J."/>
            <person name="Ruiz-Trillo I."/>
            <person name="Young S.K."/>
            <person name="Zeng Q."/>
            <person name="Gargeya S."/>
            <person name="Fitzgerald M."/>
            <person name="Haas B."/>
            <person name="Abouelleil A."/>
            <person name="Alvarado L."/>
            <person name="Arachchi H.M."/>
            <person name="Berlin A."/>
            <person name="Chapman S.B."/>
            <person name="Gearin G."/>
            <person name="Goldberg J."/>
            <person name="Griggs A."/>
            <person name="Gujja S."/>
            <person name="Hansen M."/>
            <person name="Heiman D."/>
            <person name="Howarth C."/>
            <person name="Larimer J."/>
            <person name="Lui A."/>
            <person name="MacDonald P.J.P."/>
            <person name="McCowen C."/>
            <person name="Montmayeur A."/>
            <person name="Murphy C."/>
            <person name="Neiman D."/>
            <person name="Pearson M."/>
            <person name="Priest M."/>
            <person name="Roberts A."/>
            <person name="Saif S."/>
            <person name="Shea T."/>
            <person name="Sisk P."/>
            <person name="Stolte C."/>
            <person name="Sykes S."/>
            <person name="Wortman J."/>
            <person name="Nusbaum C."/>
            <person name="Birren B."/>
        </authorList>
    </citation>
    <scope>NUCLEOTIDE SEQUENCE [LARGE SCALE GENOMIC DNA]</scope>
    <source>
        <strain evidence="7 8">ATCC 38327</strain>
    </source>
</reference>
<accession>A0A0L0T4T3</accession>
<dbReference type="PANTHER" id="PTHR45962">
    <property type="entry name" value="N-FATTY-ACYL-AMINO ACID SYNTHASE/HYDROLASE PM20D1"/>
    <property type="match status" value="1"/>
</dbReference>
<evidence type="ECO:0000256" key="4">
    <source>
        <dbReference type="ARBA" id="ARBA00022801"/>
    </source>
</evidence>
<evidence type="ECO:0000256" key="1">
    <source>
        <dbReference type="ARBA" id="ARBA00006247"/>
    </source>
</evidence>
<gene>
    <name evidence="7" type="ORF">AMAG_14293</name>
</gene>
<keyword evidence="5" id="KW-0862">Zinc</keyword>
<evidence type="ECO:0000313" key="8">
    <source>
        <dbReference type="Proteomes" id="UP000054350"/>
    </source>
</evidence>
<evidence type="ECO:0000256" key="6">
    <source>
        <dbReference type="SAM" id="MobiDB-lite"/>
    </source>
</evidence>
<dbReference type="InterPro" id="IPR047177">
    <property type="entry name" value="Pept_M20A"/>
</dbReference>
<reference evidence="8" key="2">
    <citation type="submission" date="2009-11" db="EMBL/GenBank/DDBJ databases">
        <title>The Genome Sequence of Allomyces macrogynus strain ATCC 38327.</title>
        <authorList>
            <consortium name="The Broad Institute Genome Sequencing Platform"/>
            <person name="Russ C."/>
            <person name="Cuomo C."/>
            <person name="Shea T."/>
            <person name="Young S.K."/>
            <person name="Zeng Q."/>
            <person name="Koehrsen M."/>
            <person name="Haas B."/>
            <person name="Borodovsky M."/>
            <person name="Guigo R."/>
            <person name="Alvarado L."/>
            <person name="Berlin A."/>
            <person name="Borenstein D."/>
            <person name="Chen Z."/>
            <person name="Engels R."/>
            <person name="Freedman E."/>
            <person name="Gellesch M."/>
            <person name="Goldberg J."/>
            <person name="Griggs A."/>
            <person name="Gujja S."/>
            <person name="Heiman D."/>
            <person name="Hepburn T."/>
            <person name="Howarth C."/>
            <person name="Jen D."/>
            <person name="Larson L."/>
            <person name="Lewis B."/>
            <person name="Mehta T."/>
            <person name="Park D."/>
            <person name="Pearson M."/>
            <person name="Roberts A."/>
            <person name="Saif S."/>
            <person name="Shenoy N."/>
            <person name="Sisk P."/>
            <person name="Stolte C."/>
            <person name="Sykes S."/>
            <person name="Walk T."/>
            <person name="White J."/>
            <person name="Yandava C."/>
            <person name="Burger G."/>
            <person name="Gray M.W."/>
            <person name="Holland P.W.H."/>
            <person name="King N."/>
            <person name="Lang F.B.F."/>
            <person name="Roger A.J."/>
            <person name="Ruiz-Trillo I."/>
            <person name="Lander E."/>
            <person name="Nusbaum C."/>
        </authorList>
    </citation>
    <scope>NUCLEOTIDE SEQUENCE [LARGE SCALE GENOMIC DNA]</scope>
    <source>
        <strain evidence="8">ATCC 38327</strain>
    </source>
</reference>
<keyword evidence="8" id="KW-1185">Reference proteome</keyword>
<dbReference type="VEuPathDB" id="FungiDB:AMAG_14293"/>
<dbReference type="STRING" id="578462.A0A0L0T4T3"/>
<keyword evidence="2" id="KW-0645">Protease</keyword>
<name>A0A0L0T4T3_ALLM3</name>
<organism evidence="7 8">
    <name type="scientific">Allomyces macrogynus (strain ATCC 38327)</name>
    <name type="common">Allomyces javanicus var. macrogynus</name>
    <dbReference type="NCBI Taxonomy" id="578462"/>
    <lineage>
        <taxon>Eukaryota</taxon>
        <taxon>Fungi</taxon>
        <taxon>Fungi incertae sedis</taxon>
        <taxon>Blastocladiomycota</taxon>
        <taxon>Blastocladiomycetes</taxon>
        <taxon>Blastocladiales</taxon>
        <taxon>Blastocladiaceae</taxon>
        <taxon>Allomyces</taxon>
    </lineage>
</organism>
<feature type="region of interest" description="Disordered" evidence="6">
    <location>
        <begin position="35"/>
        <end position="56"/>
    </location>
</feature>
<dbReference type="EMBL" id="GG745362">
    <property type="protein sequence ID" value="KNE69752.1"/>
    <property type="molecule type" value="Genomic_DNA"/>
</dbReference>
<protein>
    <submittedName>
        <fullName evidence="7">Uncharacterized protein</fullName>
    </submittedName>
</protein>
<evidence type="ECO:0000256" key="2">
    <source>
        <dbReference type="ARBA" id="ARBA00022670"/>
    </source>
</evidence>
<keyword evidence="3" id="KW-0479">Metal-binding</keyword>
<sequence length="277" mass="29776">MSVTLTAATAAHTGPIILAVATAVTALAASVMQTNRRSNEPWHAADTPLDPRDPGHLRPDDVALIGDSLAAMVQFKKSSYDDLYRDRDAAEHAHENPSRSRPERLAASRAALLDILACLHKTYPLTHTRLHVEHINTYSLLTTWHGSEDFGAAVDSDAWRDPAHGATFGYDEEIGGFAGSAKIAAWFRKRGVESLAMVVDEGTMTGQDIGLGPDMSRIALVGIAQKGVMSLKMTPHRKADGSSHTGTPSHDDPVVVLARGITATEEREQRVMLDTAG</sequence>
<dbReference type="GO" id="GO:0008233">
    <property type="term" value="F:peptidase activity"/>
    <property type="evidence" value="ECO:0007669"/>
    <property type="project" value="UniProtKB-KW"/>
</dbReference>